<proteinExistence type="predicted"/>
<evidence type="ECO:0000313" key="1">
    <source>
        <dbReference type="EMBL" id="GET05364.1"/>
    </source>
</evidence>
<dbReference type="EMBL" id="BLAM01000054">
    <property type="protein sequence ID" value="GET05364.1"/>
    <property type="molecule type" value="Genomic_DNA"/>
</dbReference>
<dbReference type="AlphaFoldDB" id="A0A6F9XJC8"/>
<gene>
    <name evidence="1" type="ORF">SY212_03940</name>
</gene>
<sequence>MTIYIGIMASSGGSGKDTVADMLIDFYTEHGLKARKYALSTGIYEICSWFVGRNNIQRKHLQAVGENIRHIFGDTAWIDATDKVIEREVEEHDLDVVIITDIRKMIEFGHYCFERDYLPLYIQTDMDVAKQRLAQRDSYTDDKSLNSSIEQELKFLENLSLESSDNKMKRLSETFLKQAAHKTFKNFRVICNNQGLEDLRSAVNAYASEAMKRRG</sequence>
<accession>A0A6F9XJC8</accession>
<dbReference type="SUPFAM" id="SSF52540">
    <property type="entry name" value="P-loop containing nucleoside triphosphate hydrolases"/>
    <property type="match status" value="1"/>
</dbReference>
<dbReference type="InterPro" id="IPR027417">
    <property type="entry name" value="P-loop_NTPase"/>
</dbReference>
<reference evidence="1" key="1">
    <citation type="submission" date="2019-10" db="EMBL/GenBank/DDBJ databases">
        <title>Lactobacillus agilis SY212 Whole Genome Sequencing Project.</title>
        <authorList>
            <person name="Suzuki S."/>
            <person name="Endo A."/>
            <person name="Maeno S."/>
            <person name="Shiwa Y."/>
            <person name="Matsutani M."/>
            <person name="Kajikawa A."/>
        </authorList>
    </citation>
    <scope>NUCLEOTIDE SEQUENCE</scope>
    <source>
        <strain evidence="1">SY212</strain>
    </source>
</reference>
<organism evidence="1">
    <name type="scientific">Ligilactobacillus agilis</name>
    <dbReference type="NCBI Taxonomy" id="1601"/>
    <lineage>
        <taxon>Bacteria</taxon>
        <taxon>Bacillati</taxon>
        <taxon>Bacillota</taxon>
        <taxon>Bacilli</taxon>
        <taxon>Lactobacillales</taxon>
        <taxon>Lactobacillaceae</taxon>
        <taxon>Ligilactobacillus</taxon>
    </lineage>
</organism>
<dbReference type="Gene3D" id="3.40.50.300">
    <property type="entry name" value="P-loop containing nucleotide triphosphate hydrolases"/>
    <property type="match status" value="1"/>
</dbReference>
<protein>
    <submittedName>
        <fullName evidence="1">Uncharacterized protein</fullName>
    </submittedName>
</protein>
<comment type="caution">
    <text evidence="1">The sequence shown here is derived from an EMBL/GenBank/DDBJ whole genome shotgun (WGS) entry which is preliminary data.</text>
</comment>
<name>A0A6F9XJC8_9LACO</name>
<dbReference type="RefSeq" id="WP_172584207.1">
    <property type="nucleotide sequence ID" value="NZ_BLAM01000054.1"/>
</dbReference>
<dbReference type="Proteomes" id="UP000494265">
    <property type="component" value="Unassembled WGS sequence"/>
</dbReference>